<sequence length="55" mass="6384">MSRKKQLVVKLVGKFMRVMVKIGFTLLDAFSTFASDSRIKRSEQNIKKPSRKYSC</sequence>
<evidence type="ECO:0000313" key="2">
    <source>
        <dbReference type="Proteomes" id="UP000630149"/>
    </source>
</evidence>
<dbReference type="AlphaFoldDB" id="A0A917N8X9"/>
<organism evidence="1 2">
    <name type="scientific">Legionella impletisoli</name>
    <dbReference type="NCBI Taxonomy" id="343510"/>
    <lineage>
        <taxon>Bacteria</taxon>
        <taxon>Pseudomonadati</taxon>
        <taxon>Pseudomonadota</taxon>
        <taxon>Gammaproteobacteria</taxon>
        <taxon>Legionellales</taxon>
        <taxon>Legionellaceae</taxon>
        <taxon>Legionella</taxon>
    </lineage>
</organism>
<dbReference type="EMBL" id="BMOB01000001">
    <property type="protein sequence ID" value="GGI77713.1"/>
    <property type="molecule type" value="Genomic_DNA"/>
</dbReference>
<accession>A0A917N8X9</accession>
<evidence type="ECO:0000313" key="1">
    <source>
        <dbReference type="EMBL" id="GGI77713.1"/>
    </source>
</evidence>
<keyword evidence="2" id="KW-1185">Reference proteome</keyword>
<reference evidence="1" key="1">
    <citation type="journal article" date="2014" name="Int. J. Syst. Evol. Microbiol.">
        <title>Complete genome sequence of Corynebacterium casei LMG S-19264T (=DSM 44701T), isolated from a smear-ripened cheese.</title>
        <authorList>
            <consortium name="US DOE Joint Genome Institute (JGI-PGF)"/>
            <person name="Walter F."/>
            <person name="Albersmeier A."/>
            <person name="Kalinowski J."/>
            <person name="Ruckert C."/>
        </authorList>
    </citation>
    <scope>NUCLEOTIDE SEQUENCE</scope>
    <source>
        <strain evidence="1">JCM 13919</strain>
    </source>
</reference>
<comment type="caution">
    <text evidence="1">The sequence shown here is derived from an EMBL/GenBank/DDBJ whole genome shotgun (WGS) entry which is preliminary data.</text>
</comment>
<gene>
    <name evidence="1" type="ORF">GCM10007966_02950</name>
</gene>
<dbReference type="RefSeq" id="WP_165481061.1">
    <property type="nucleotide sequence ID" value="NZ_BMOB01000001.1"/>
</dbReference>
<protein>
    <submittedName>
        <fullName evidence="1">Uncharacterized protein</fullName>
    </submittedName>
</protein>
<proteinExistence type="predicted"/>
<dbReference type="Proteomes" id="UP000630149">
    <property type="component" value="Unassembled WGS sequence"/>
</dbReference>
<name>A0A917N8X9_9GAMM</name>
<reference evidence="1" key="2">
    <citation type="submission" date="2020-09" db="EMBL/GenBank/DDBJ databases">
        <authorList>
            <person name="Sun Q."/>
            <person name="Ohkuma M."/>
        </authorList>
    </citation>
    <scope>NUCLEOTIDE SEQUENCE</scope>
    <source>
        <strain evidence="1">JCM 13919</strain>
    </source>
</reference>